<dbReference type="PANTHER" id="PTHR46766:SF1">
    <property type="entry name" value="GLUTAMINE-RICH PROTEIN 2"/>
    <property type="match status" value="1"/>
</dbReference>
<evidence type="ECO:0000259" key="2">
    <source>
        <dbReference type="Pfam" id="PF00823"/>
    </source>
</evidence>
<evidence type="ECO:0000256" key="1">
    <source>
        <dbReference type="ARBA" id="ARBA00010652"/>
    </source>
</evidence>
<dbReference type="EMBL" id="BRXE01000018">
    <property type="protein sequence ID" value="GLB82978.1"/>
    <property type="molecule type" value="Genomic_DNA"/>
</dbReference>
<dbReference type="EMBL" id="BRZI01000001">
    <property type="protein sequence ID" value="GLD28304.1"/>
    <property type="molecule type" value="Genomic_DNA"/>
</dbReference>
<evidence type="ECO:0000313" key="5">
    <source>
        <dbReference type="EMBL" id="GLD28304.1"/>
    </source>
</evidence>
<dbReference type="Proteomes" id="UP001165663">
    <property type="component" value="Unassembled WGS sequence"/>
</dbReference>
<dbReference type="SUPFAM" id="SSF140459">
    <property type="entry name" value="PE/PPE dimer-like"/>
    <property type="match status" value="1"/>
</dbReference>
<protein>
    <submittedName>
        <fullName evidence="5">PPE family protein</fullName>
    </submittedName>
</protein>
<accession>A0A9P3UV24</accession>
<evidence type="ECO:0000313" key="6">
    <source>
        <dbReference type="Proteomes" id="UP001064782"/>
    </source>
</evidence>
<comment type="similarity">
    <text evidence="1">Belongs to the mycobacterial PPE family.</text>
</comment>
<proteinExistence type="inferred from homology"/>
<evidence type="ECO:0000259" key="3">
    <source>
        <dbReference type="Pfam" id="PF12484"/>
    </source>
</evidence>
<feature type="domain" description="PPE" evidence="2">
    <location>
        <begin position="25"/>
        <end position="188"/>
    </location>
</feature>
<dbReference type="InterPro" id="IPR038332">
    <property type="entry name" value="PPE_sf"/>
</dbReference>
<keyword evidence="6" id="KW-1185">Reference proteome</keyword>
<dbReference type="FunFam" id="1.20.1260.20:FF:000001">
    <property type="entry name" value="PPE family protein PPE41"/>
    <property type="match status" value="1"/>
</dbReference>
<evidence type="ECO:0000313" key="4">
    <source>
        <dbReference type="EMBL" id="GLB82978.1"/>
    </source>
</evidence>
<name>A0A9P3UV24_9MYCO</name>
<dbReference type="Pfam" id="PF00823">
    <property type="entry name" value="PPE"/>
    <property type="match status" value="1"/>
</dbReference>
<comment type="caution">
    <text evidence="5">The sequence shown here is derived from an EMBL/GenBank/DDBJ whole genome shotgun (WGS) entry which is preliminary data.</text>
</comment>
<dbReference type="Gene3D" id="1.20.1260.20">
    <property type="entry name" value="PPE superfamily"/>
    <property type="match status" value="1"/>
</dbReference>
<dbReference type="AlphaFoldDB" id="A0A9P3UV24"/>
<reference evidence="5" key="1">
    <citation type="submission" date="2022-08" db="EMBL/GenBank/DDBJ databases">
        <title>Mycobacterium kiyosense sp. nov., scotochromogenic slow-glowing species isolated from respiratory specimens.</title>
        <authorList>
            <person name="Fukano H."/>
            <person name="Kazumi Y."/>
            <person name="Sakagami N."/>
            <person name="Ato M."/>
            <person name="Mitarai S."/>
            <person name="Hoshino Y."/>
        </authorList>
    </citation>
    <scope>NUCLEOTIDE SEQUENCE</scope>
    <source>
        <strain evidence="5">1413</strain>
        <strain evidence="4">SRL2020-028</strain>
    </source>
</reference>
<dbReference type="InterPro" id="IPR000030">
    <property type="entry name" value="PPE_dom"/>
</dbReference>
<feature type="domain" description="PPE family C-terminal" evidence="3">
    <location>
        <begin position="355"/>
        <end position="420"/>
    </location>
</feature>
<gene>
    <name evidence="5" type="primary">PPE32_1</name>
    <name evidence="4" type="synonym">PPE32_3</name>
    <name evidence="5" type="ORF">Mkiyose1413_01870</name>
    <name evidence="4" type="ORF">SRL2020028_22340</name>
</gene>
<dbReference type="GO" id="GO:0052572">
    <property type="term" value="P:response to host immune response"/>
    <property type="evidence" value="ECO:0007669"/>
    <property type="project" value="TreeGrafter"/>
</dbReference>
<dbReference type="Pfam" id="PF12484">
    <property type="entry name" value="PPE-SVP"/>
    <property type="match status" value="1"/>
</dbReference>
<dbReference type="PANTHER" id="PTHR46766">
    <property type="entry name" value="GLUTAMINE-RICH PROTEIN 2"/>
    <property type="match status" value="1"/>
</dbReference>
<dbReference type="Proteomes" id="UP001064782">
    <property type="component" value="Unassembled WGS sequence"/>
</dbReference>
<dbReference type="InterPro" id="IPR022171">
    <property type="entry name" value="PPE_C"/>
</dbReference>
<sequence length="458" mass="45369">MRRAHEWTEASSMTTVRGEGMIGVDYGALPPEINSGRMYTGPGAGPMLAAAAAWDDLASELHSTAAAFMSTVEGLVAVTWQGPSAMSMAAAAGPYVSWLSATAARADEAGAQAKAAAAAYETAFVATVPPPVISANRTLLLMLVATNILGQNTPAIATTEAHYAEMWAQDAAAMYAYAGSSSVATRLTSFTDPPQTTAETGTAAQAAAVSQVSGSQSAATVGNELSQLIASIPHALQGMATTLQAAPTTGSTSLLSGLALPQLTSVSLPPALATDVANWNSMLSVLTGSYSLQGLSSVPGGPFLSFGQVYAYAQNGQGLQSFLTPVQPISGALAPIAQALTPHVSAAGSVGSVASASMGRAAMVSGLSVPQSWTTAAPAFRTLAATLSTNLAAAPAAASSAEAGMFGQMALSGLAGRALGATVGGSSGSAAVATSLGGVVAEADPAAAMIFVLPPLED</sequence>
<organism evidence="5 6">
    <name type="scientific">Mycobacterium kiyosense</name>
    <dbReference type="NCBI Taxonomy" id="2871094"/>
    <lineage>
        <taxon>Bacteria</taxon>
        <taxon>Bacillati</taxon>
        <taxon>Actinomycetota</taxon>
        <taxon>Actinomycetes</taxon>
        <taxon>Mycobacteriales</taxon>
        <taxon>Mycobacteriaceae</taxon>
        <taxon>Mycobacterium</taxon>
    </lineage>
</organism>